<dbReference type="InterPro" id="IPR002110">
    <property type="entry name" value="Ankyrin_rpt"/>
</dbReference>
<dbReference type="SUPFAM" id="SSF48403">
    <property type="entry name" value="Ankyrin repeat"/>
    <property type="match status" value="1"/>
</dbReference>
<dbReference type="Pfam" id="PF13857">
    <property type="entry name" value="Ank_5"/>
    <property type="match status" value="1"/>
</dbReference>
<keyword evidence="2" id="KW-1185">Reference proteome</keyword>
<dbReference type="Proteomes" id="UP001447188">
    <property type="component" value="Unassembled WGS sequence"/>
</dbReference>
<protein>
    <submittedName>
        <fullName evidence="1">Uncharacterized protein</fullName>
    </submittedName>
</protein>
<accession>A0ABR3GG32</accession>
<evidence type="ECO:0000313" key="1">
    <source>
        <dbReference type="EMBL" id="KAL0634816.1"/>
    </source>
</evidence>
<name>A0ABR3GG32_9PEZI</name>
<sequence length="157" mass="17513">MNDILRSTSHAKLINSLLSPTHERDPSAPPKRQPDVIFGLVLTDSRLDDEQRVAAITFSDTPEWLQRLNRDPCGSPRRLCSGRLGRVSTRGAWTSAGEPNSLEQSWEETLAEYEANDVNIQDNQGRTALHWACEKNQTVMVQLCLSVPDCDVGLRDG</sequence>
<dbReference type="Gene3D" id="1.25.40.20">
    <property type="entry name" value="Ankyrin repeat-containing domain"/>
    <property type="match status" value="1"/>
</dbReference>
<dbReference type="InterPro" id="IPR036770">
    <property type="entry name" value="Ankyrin_rpt-contain_sf"/>
</dbReference>
<gene>
    <name evidence="1" type="ORF">Q9L58_006249</name>
</gene>
<comment type="caution">
    <text evidence="1">The sequence shown here is derived from an EMBL/GenBank/DDBJ whole genome shotgun (WGS) entry which is preliminary data.</text>
</comment>
<dbReference type="EMBL" id="JBBBZM010000084">
    <property type="protein sequence ID" value="KAL0634816.1"/>
    <property type="molecule type" value="Genomic_DNA"/>
</dbReference>
<reference evidence="1 2" key="1">
    <citation type="submission" date="2024-02" db="EMBL/GenBank/DDBJ databases">
        <title>Discinaceae phylogenomics.</title>
        <authorList>
            <person name="Dirks A.C."/>
            <person name="James T.Y."/>
        </authorList>
    </citation>
    <scope>NUCLEOTIDE SEQUENCE [LARGE SCALE GENOMIC DNA]</scope>
    <source>
        <strain evidence="1 2">ACD0624</strain>
    </source>
</reference>
<proteinExistence type="predicted"/>
<evidence type="ECO:0000313" key="2">
    <source>
        <dbReference type="Proteomes" id="UP001447188"/>
    </source>
</evidence>
<organism evidence="1 2">
    <name type="scientific">Discina gigas</name>
    <dbReference type="NCBI Taxonomy" id="1032678"/>
    <lineage>
        <taxon>Eukaryota</taxon>
        <taxon>Fungi</taxon>
        <taxon>Dikarya</taxon>
        <taxon>Ascomycota</taxon>
        <taxon>Pezizomycotina</taxon>
        <taxon>Pezizomycetes</taxon>
        <taxon>Pezizales</taxon>
        <taxon>Discinaceae</taxon>
        <taxon>Discina</taxon>
    </lineage>
</organism>